<keyword evidence="4" id="KW-0648">Protein biosynthesis</keyword>
<dbReference type="CDD" id="cd04171">
    <property type="entry name" value="SelB"/>
    <property type="match status" value="1"/>
</dbReference>
<dbReference type="Pfam" id="PF09107">
    <property type="entry name" value="WHD_3rd_SelB"/>
    <property type="match status" value="1"/>
</dbReference>
<comment type="subcellular location">
    <subcellularLocation>
        <location evidence="1">Cytoplasm</location>
    </subcellularLocation>
</comment>
<dbReference type="InterPro" id="IPR050543">
    <property type="entry name" value="eIF2G"/>
</dbReference>
<dbReference type="PROSITE" id="PS51722">
    <property type="entry name" value="G_TR_2"/>
    <property type="match status" value="1"/>
</dbReference>
<sequence>MHVVATAGHVDHGKSTLVRALTGMEPDRFAEERRRGMTIDLGYAWTRLPDGAAEDPVLAFVDVPGHERFIGTMLAGLGPAPAVLFVVAADEGWRRQSAEHLAAVDALGLRHGLLVVTRADLADPAAATGQALAELARSTLGAVPTVAVSAATGDGLDALRRALGGLVATLPAADPTAPVRLWVDRSFSIRGAGTVVTGTLGAGTLTVGDELRLGDRTVRVRGLQTLGSDTDRVAAVARVAVNLRGVEVAEVGRGDALLTPDAWWNSDVVDAVLGTAPDELPAELTAHLGTASVPVRLRPLGGRVVRLAFGQDDRRPRLPVRAGDRLVLRDPGRRTVATGATVLDPDPPALTRRGSARARAAALGVADQTAQVLDQIRRRGAVTGAALTVRGYTVPDRLDGVRRVGDWLVSGECWQAWVEGLRSAVAEAAAADPLDPRVPVEAARRRLDVPDAGLLDAVITGAGLTAVDGRVTDPSRTTGLGAAEPGLRALEAALAEAPFVAPEHDQLAGWGLGPRELAAAERLGRVVRLTPELVLLPTGPALAMRTLATLPQPFTASEARRALDTTRRTVIPLLEHLDRRGWTVRVDDQRRRVRGR</sequence>
<keyword evidence="2" id="KW-0963">Cytoplasm</keyword>
<dbReference type="RefSeq" id="WP_182558207.1">
    <property type="nucleotide sequence ID" value="NZ_JACGWT010000001.1"/>
</dbReference>
<evidence type="ECO:0000313" key="7">
    <source>
        <dbReference type="EMBL" id="MBA8792574.1"/>
    </source>
</evidence>
<keyword evidence="5" id="KW-0342">GTP-binding</keyword>
<dbReference type="GO" id="GO:0005525">
    <property type="term" value="F:GTP binding"/>
    <property type="evidence" value="ECO:0007669"/>
    <property type="project" value="UniProtKB-KW"/>
</dbReference>
<dbReference type="Proteomes" id="UP000523079">
    <property type="component" value="Unassembled WGS sequence"/>
</dbReference>
<dbReference type="InterPro" id="IPR015191">
    <property type="entry name" value="SelB_WHD4"/>
</dbReference>
<dbReference type="GO" id="GO:0001514">
    <property type="term" value="P:selenocysteine incorporation"/>
    <property type="evidence" value="ECO:0007669"/>
    <property type="project" value="InterPro"/>
</dbReference>
<evidence type="ECO:0000313" key="8">
    <source>
        <dbReference type="Proteomes" id="UP000523079"/>
    </source>
</evidence>
<evidence type="ECO:0000256" key="4">
    <source>
        <dbReference type="ARBA" id="ARBA00022917"/>
    </source>
</evidence>
<dbReference type="EMBL" id="JACGWT010000001">
    <property type="protein sequence ID" value="MBA8792574.1"/>
    <property type="molecule type" value="Genomic_DNA"/>
</dbReference>
<name>A0A7W3INY8_9ACTN</name>
<dbReference type="SUPFAM" id="SSF46785">
    <property type="entry name" value="Winged helix' DNA-binding domain"/>
    <property type="match status" value="1"/>
</dbReference>
<feature type="domain" description="Tr-type G" evidence="6">
    <location>
        <begin position="1"/>
        <end position="171"/>
    </location>
</feature>
<accession>A0A7W3INY8</accession>
<dbReference type="InterPro" id="IPR036390">
    <property type="entry name" value="WH_DNA-bd_sf"/>
</dbReference>
<dbReference type="PANTHER" id="PTHR42854">
    <property type="entry name" value="EUKARYOTIC TRANSLATION INITIATION FACTOR 2 SUBUNIT 3 FAMILY MEMBER"/>
    <property type="match status" value="1"/>
</dbReference>
<dbReference type="GO" id="GO:0003746">
    <property type="term" value="F:translation elongation factor activity"/>
    <property type="evidence" value="ECO:0007669"/>
    <property type="project" value="UniProtKB-KW"/>
</dbReference>
<evidence type="ECO:0000256" key="3">
    <source>
        <dbReference type="ARBA" id="ARBA00022741"/>
    </source>
</evidence>
<evidence type="ECO:0000256" key="2">
    <source>
        <dbReference type="ARBA" id="ARBA00022490"/>
    </source>
</evidence>
<protein>
    <submittedName>
        <fullName evidence="7">Selenocysteine-specific elongation factor</fullName>
    </submittedName>
</protein>
<evidence type="ECO:0000256" key="1">
    <source>
        <dbReference type="ARBA" id="ARBA00004496"/>
    </source>
</evidence>
<dbReference type="GO" id="GO:0035368">
    <property type="term" value="F:selenocysteine insertion sequence binding"/>
    <property type="evidence" value="ECO:0007669"/>
    <property type="project" value="TreeGrafter"/>
</dbReference>
<gene>
    <name evidence="7" type="ORF">FHX74_000168</name>
</gene>
<dbReference type="Gene3D" id="2.40.30.10">
    <property type="entry name" value="Translation factors"/>
    <property type="match status" value="1"/>
</dbReference>
<keyword evidence="7" id="KW-0251">Elongation factor</keyword>
<comment type="caution">
    <text evidence="7">The sequence shown here is derived from an EMBL/GenBank/DDBJ whole genome shotgun (WGS) entry which is preliminary data.</text>
</comment>
<dbReference type="InterPro" id="IPR027417">
    <property type="entry name" value="P-loop_NTPase"/>
</dbReference>
<dbReference type="InterPro" id="IPR000795">
    <property type="entry name" value="T_Tr_GTP-bd_dom"/>
</dbReference>
<dbReference type="InterPro" id="IPR009000">
    <property type="entry name" value="Transl_B-barrel_sf"/>
</dbReference>
<dbReference type="InterPro" id="IPR036388">
    <property type="entry name" value="WH-like_DNA-bd_sf"/>
</dbReference>
<dbReference type="GO" id="GO:0003924">
    <property type="term" value="F:GTPase activity"/>
    <property type="evidence" value="ECO:0007669"/>
    <property type="project" value="InterPro"/>
</dbReference>
<keyword evidence="8" id="KW-1185">Reference proteome</keyword>
<keyword evidence="3" id="KW-0547">Nucleotide-binding</keyword>
<dbReference type="SUPFAM" id="SSF50447">
    <property type="entry name" value="Translation proteins"/>
    <property type="match status" value="1"/>
</dbReference>
<dbReference type="AlphaFoldDB" id="A0A7W3INY8"/>
<dbReference type="PROSITE" id="PS00301">
    <property type="entry name" value="G_TR_1"/>
    <property type="match status" value="1"/>
</dbReference>
<dbReference type="SUPFAM" id="SSF52540">
    <property type="entry name" value="P-loop containing nucleoside triphosphate hydrolases"/>
    <property type="match status" value="1"/>
</dbReference>
<dbReference type="GO" id="GO:0005829">
    <property type="term" value="C:cytosol"/>
    <property type="evidence" value="ECO:0007669"/>
    <property type="project" value="TreeGrafter"/>
</dbReference>
<organism evidence="7 8">
    <name type="scientific">Microlunatus kandeliicorticis</name>
    <dbReference type="NCBI Taxonomy" id="1759536"/>
    <lineage>
        <taxon>Bacteria</taxon>
        <taxon>Bacillati</taxon>
        <taxon>Actinomycetota</taxon>
        <taxon>Actinomycetes</taxon>
        <taxon>Propionibacteriales</taxon>
        <taxon>Propionibacteriaceae</taxon>
        <taxon>Microlunatus</taxon>
    </lineage>
</organism>
<reference evidence="7 8" key="1">
    <citation type="submission" date="2020-07" db="EMBL/GenBank/DDBJ databases">
        <title>Sequencing the genomes of 1000 actinobacteria strains.</title>
        <authorList>
            <person name="Klenk H.-P."/>
        </authorList>
    </citation>
    <scope>NUCLEOTIDE SEQUENCE [LARGE SCALE GENOMIC DNA]</scope>
    <source>
        <strain evidence="7 8">DSM 100723</strain>
    </source>
</reference>
<dbReference type="InterPro" id="IPR031157">
    <property type="entry name" value="G_TR_CS"/>
</dbReference>
<dbReference type="PANTHER" id="PTHR42854:SF3">
    <property type="entry name" value="EUKARYOTIC TRANSLATION INITIATION FACTOR 2 SUBUNIT 3-RELATED"/>
    <property type="match status" value="1"/>
</dbReference>
<dbReference type="NCBIfam" id="TIGR00475">
    <property type="entry name" value="selB"/>
    <property type="match status" value="1"/>
</dbReference>
<dbReference type="Pfam" id="PF00009">
    <property type="entry name" value="GTP_EFTU"/>
    <property type="match status" value="1"/>
</dbReference>
<proteinExistence type="predicted"/>
<dbReference type="GO" id="GO:0000049">
    <property type="term" value="F:tRNA binding"/>
    <property type="evidence" value="ECO:0007669"/>
    <property type="project" value="TreeGrafter"/>
</dbReference>
<evidence type="ECO:0000259" key="6">
    <source>
        <dbReference type="PROSITE" id="PS51722"/>
    </source>
</evidence>
<dbReference type="Gene3D" id="1.10.10.10">
    <property type="entry name" value="Winged helix-like DNA-binding domain superfamily/Winged helix DNA-binding domain"/>
    <property type="match status" value="1"/>
</dbReference>
<evidence type="ECO:0000256" key="5">
    <source>
        <dbReference type="ARBA" id="ARBA00023134"/>
    </source>
</evidence>
<dbReference type="InterPro" id="IPR004535">
    <property type="entry name" value="Transl_elong_SelB"/>
</dbReference>
<dbReference type="Gene3D" id="3.40.50.300">
    <property type="entry name" value="P-loop containing nucleotide triphosphate hydrolases"/>
    <property type="match status" value="1"/>
</dbReference>
<dbReference type="GO" id="GO:0016259">
    <property type="term" value="P:selenocysteine metabolic process"/>
    <property type="evidence" value="ECO:0007669"/>
    <property type="project" value="TreeGrafter"/>
</dbReference>